<dbReference type="InterPro" id="IPR015424">
    <property type="entry name" value="PyrdxlP-dep_Trfase"/>
</dbReference>
<accession>A0A4R3MB93</accession>
<protein>
    <submittedName>
        <fullName evidence="7">Beta-alanine--pyruvate transaminase</fullName>
    </submittedName>
</protein>
<dbReference type="PROSITE" id="PS00600">
    <property type="entry name" value="AA_TRANSFER_CLASS_3"/>
    <property type="match status" value="1"/>
</dbReference>
<evidence type="ECO:0000313" key="8">
    <source>
        <dbReference type="Proteomes" id="UP000295678"/>
    </source>
</evidence>
<keyword evidence="8" id="KW-1185">Reference proteome</keyword>
<dbReference type="Pfam" id="PF00202">
    <property type="entry name" value="Aminotran_3"/>
    <property type="match status" value="1"/>
</dbReference>
<evidence type="ECO:0000256" key="6">
    <source>
        <dbReference type="RuleBase" id="RU003560"/>
    </source>
</evidence>
<dbReference type="CDD" id="cd00610">
    <property type="entry name" value="OAT_like"/>
    <property type="match status" value="1"/>
</dbReference>
<proteinExistence type="inferred from homology"/>
<organism evidence="7 8">
    <name type="scientific">Tepidamorphus gemmatus</name>
    <dbReference type="NCBI Taxonomy" id="747076"/>
    <lineage>
        <taxon>Bacteria</taxon>
        <taxon>Pseudomonadati</taxon>
        <taxon>Pseudomonadota</taxon>
        <taxon>Alphaproteobacteria</taxon>
        <taxon>Hyphomicrobiales</taxon>
        <taxon>Tepidamorphaceae</taxon>
        <taxon>Tepidamorphus</taxon>
    </lineage>
</organism>
<keyword evidence="5 6" id="KW-0663">Pyridoxal phosphate</keyword>
<dbReference type="InterPro" id="IPR049704">
    <property type="entry name" value="Aminotrans_3_PPA_site"/>
</dbReference>
<reference evidence="7 8" key="1">
    <citation type="submission" date="2019-03" db="EMBL/GenBank/DDBJ databases">
        <title>Genomic Encyclopedia of Type Strains, Phase IV (KMG-IV): sequencing the most valuable type-strain genomes for metagenomic binning, comparative biology and taxonomic classification.</title>
        <authorList>
            <person name="Goeker M."/>
        </authorList>
    </citation>
    <scope>NUCLEOTIDE SEQUENCE [LARGE SCALE GENOMIC DNA]</scope>
    <source>
        <strain evidence="7 8">DSM 19345</strain>
    </source>
</reference>
<evidence type="ECO:0000256" key="3">
    <source>
        <dbReference type="ARBA" id="ARBA00022576"/>
    </source>
</evidence>
<dbReference type="RefSeq" id="WP_132806826.1">
    <property type="nucleotide sequence ID" value="NZ_SMAK01000006.1"/>
</dbReference>
<dbReference type="OrthoDB" id="9801834at2"/>
<dbReference type="SUPFAM" id="SSF53383">
    <property type="entry name" value="PLP-dependent transferases"/>
    <property type="match status" value="1"/>
</dbReference>
<evidence type="ECO:0000256" key="2">
    <source>
        <dbReference type="ARBA" id="ARBA00008954"/>
    </source>
</evidence>
<dbReference type="InterPro" id="IPR015422">
    <property type="entry name" value="PyrdxlP-dep_Trfase_small"/>
</dbReference>
<dbReference type="AlphaFoldDB" id="A0A4R3MB93"/>
<dbReference type="Proteomes" id="UP000295678">
    <property type="component" value="Unassembled WGS sequence"/>
</dbReference>
<keyword evidence="7" id="KW-0670">Pyruvate</keyword>
<dbReference type="InterPro" id="IPR015421">
    <property type="entry name" value="PyrdxlP-dep_Trfase_major"/>
</dbReference>
<keyword evidence="3" id="KW-0032">Aminotransferase</keyword>
<sequence length="449" mass="48765">MSVAHQIDPVDELSPNDLAAFWLPFTPNRAFKKRPRMIARAKDLHYFTPDGRAVLDATAGLWCCNAGHARKPIVEAIQKQAAELDYAPSFQFAHPKAFKLSNRLAMMAPADLDHVFFANSGSEAVDSALKIALAYWNVKGKGSKTRLIGRERGYHGVGFGGISVGGIVNNRKFFGGLLTGVDHLPHTYNRAEQAFSRGEPEWGGHLADELERIVALHDASTIAAVIVEPMAGSTGVLPPPKGYLKRLREICDKHDILLVFDEVITAFGRLGFGTAAERYGVVPDMITFAKGVTSGTVPMGGVIVRKHIYDAFMNGPEHVIELFHGYTYSAHPIAVAAGLATLDLYRDEGLFERARAMEGEWADAAMSLKGRRNVADIRTIGLVAAIDLDPRPGSPGARAYDAMDRAFHDHDVMIRITGDTIALSPPLTIGTAEIGSLFDRLGKLLDGLD</sequence>
<keyword evidence="4" id="KW-0808">Transferase</keyword>
<evidence type="ECO:0000256" key="1">
    <source>
        <dbReference type="ARBA" id="ARBA00001933"/>
    </source>
</evidence>
<gene>
    <name evidence="7" type="ORF">EDC22_106198</name>
</gene>
<dbReference type="EMBL" id="SMAK01000006">
    <property type="protein sequence ID" value="TCT10003.1"/>
    <property type="molecule type" value="Genomic_DNA"/>
</dbReference>
<dbReference type="GO" id="GO:0004015">
    <property type="term" value="F:adenosylmethionine-8-amino-7-oxononanoate transaminase activity"/>
    <property type="evidence" value="ECO:0007669"/>
    <property type="project" value="TreeGrafter"/>
</dbReference>
<dbReference type="InterPro" id="IPR005814">
    <property type="entry name" value="Aminotrans_3"/>
</dbReference>
<evidence type="ECO:0000313" key="7">
    <source>
        <dbReference type="EMBL" id="TCT10003.1"/>
    </source>
</evidence>
<dbReference type="FunFam" id="3.40.640.10:FF:000014">
    <property type="entry name" value="Adenosylmethionine-8-amino-7-oxononanoate aminotransferase, probable"/>
    <property type="match status" value="1"/>
</dbReference>
<comment type="similarity">
    <text evidence="2 6">Belongs to the class-III pyridoxal-phosphate-dependent aminotransferase family.</text>
</comment>
<dbReference type="Gene3D" id="3.40.640.10">
    <property type="entry name" value="Type I PLP-dependent aspartate aminotransferase-like (Major domain)"/>
    <property type="match status" value="1"/>
</dbReference>
<dbReference type="GO" id="GO:0030170">
    <property type="term" value="F:pyridoxal phosphate binding"/>
    <property type="evidence" value="ECO:0007669"/>
    <property type="project" value="InterPro"/>
</dbReference>
<dbReference type="PANTHER" id="PTHR42684">
    <property type="entry name" value="ADENOSYLMETHIONINE-8-AMINO-7-OXONONANOATE AMINOTRANSFERASE"/>
    <property type="match status" value="1"/>
</dbReference>
<comment type="caution">
    <text evidence="7">The sequence shown here is derived from an EMBL/GenBank/DDBJ whole genome shotgun (WGS) entry which is preliminary data.</text>
</comment>
<dbReference type="Gene3D" id="3.90.1150.10">
    <property type="entry name" value="Aspartate Aminotransferase, domain 1"/>
    <property type="match status" value="1"/>
</dbReference>
<evidence type="ECO:0000256" key="4">
    <source>
        <dbReference type="ARBA" id="ARBA00022679"/>
    </source>
</evidence>
<comment type="cofactor">
    <cofactor evidence="1">
        <name>pyridoxal 5'-phosphate</name>
        <dbReference type="ChEBI" id="CHEBI:597326"/>
    </cofactor>
</comment>
<name>A0A4R3MB93_9HYPH</name>
<dbReference type="GO" id="GO:0009102">
    <property type="term" value="P:biotin biosynthetic process"/>
    <property type="evidence" value="ECO:0007669"/>
    <property type="project" value="TreeGrafter"/>
</dbReference>
<evidence type="ECO:0000256" key="5">
    <source>
        <dbReference type="ARBA" id="ARBA00022898"/>
    </source>
</evidence>
<dbReference type="PANTHER" id="PTHR42684:SF1">
    <property type="entry name" value="BETA-ALANINE--PYRUVATE AMINOTRANSFERASE"/>
    <property type="match status" value="1"/>
</dbReference>